<dbReference type="Proteomes" id="UP000293433">
    <property type="component" value="Unassembled WGS sequence"/>
</dbReference>
<dbReference type="AlphaFoldDB" id="A0A4Q7LCP1"/>
<organism evidence="2 3">
    <name type="scientific">Sphaerotilus mobilis</name>
    <dbReference type="NCBI Taxonomy" id="47994"/>
    <lineage>
        <taxon>Bacteria</taxon>
        <taxon>Pseudomonadati</taxon>
        <taxon>Pseudomonadota</taxon>
        <taxon>Betaproteobacteria</taxon>
        <taxon>Burkholderiales</taxon>
        <taxon>Sphaerotilaceae</taxon>
        <taxon>Sphaerotilus</taxon>
    </lineage>
</organism>
<protein>
    <submittedName>
        <fullName evidence="2">Uncharacterized protein</fullName>
    </submittedName>
</protein>
<evidence type="ECO:0000313" key="3">
    <source>
        <dbReference type="Proteomes" id="UP000293433"/>
    </source>
</evidence>
<dbReference type="EMBL" id="SGWV01000011">
    <property type="protein sequence ID" value="RZS52156.1"/>
    <property type="molecule type" value="Genomic_DNA"/>
</dbReference>
<evidence type="ECO:0000313" key="2">
    <source>
        <dbReference type="EMBL" id="RZS52156.1"/>
    </source>
</evidence>
<proteinExistence type="predicted"/>
<accession>A0A4Q7LCP1</accession>
<evidence type="ECO:0000256" key="1">
    <source>
        <dbReference type="SAM" id="MobiDB-lite"/>
    </source>
</evidence>
<gene>
    <name evidence="2" type="ORF">EV685_3346</name>
</gene>
<keyword evidence="3" id="KW-1185">Reference proteome</keyword>
<name>A0A4Q7LCP1_9BURK</name>
<sequence length="173" mass="19447">MAPAHAAFEPQGERTLTAHPRAGEGEPVVLGRVRFEPQGDGSARFTLTLEPAVFTDHFLSMKEFKCIGGAVELACHVPYPYAQPASVKPGDWRWLEHSLLFLYKQPREFGAKLWNGLYYRFEVDGDRLVGKPQAVDLNRISAPPDRPGEPPYRPALRDDIAPGVRWLDRLVIE</sequence>
<reference evidence="2 3" key="1">
    <citation type="submission" date="2019-02" db="EMBL/GenBank/DDBJ databases">
        <title>Genomic Encyclopedia of Type Strains, Phase IV (KMG-IV): sequencing the most valuable type-strain genomes for metagenomic binning, comparative biology and taxonomic classification.</title>
        <authorList>
            <person name="Goeker M."/>
        </authorList>
    </citation>
    <scope>NUCLEOTIDE SEQUENCE [LARGE SCALE GENOMIC DNA]</scope>
    <source>
        <strain evidence="2 3">DSM 10617</strain>
    </source>
</reference>
<dbReference type="RefSeq" id="WP_207224853.1">
    <property type="nucleotide sequence ID" value="NZ_SGWV01000011.1"/>
</dbReference>
<feature type="region of interest" description="Disordered" evidence="1">
    <location>
        <begin position="1"/>
        <end position="21"/>
    </location>
</feature>
<comment type="caution">
    <text evidence="2">The sequence shown here is derived from an EMBL/GenBank/DDBJ whole genome shotgun (WGS) entry which is preliminary data.</text>
</comment>